<evidence type="ECO:0000313" key="1">
    <source>
        <dbReference type="EMBL" id="VFK45100.1"/>
    </source>
</evidence>
<proteinExistence type="predicted"/>
<organism evidence="2">
    <name type="scientific">Candidatus Kentrum sp. SD</name>
    <dbReference type="NCBI Taxonomy" id="2126332"/>
    <lineage>
        <taxon>Bacteria</taxon>
        <taxon>Pseudomonadati</taxon>
        <taxon>Pseudomonadota</taxon>
        <taxon>Gammaproteobacteria</taxon>
        <taxon>Candidatus Kentrum</taxon>
    </lineage>
</organism>
<accession>A0A450Z7B7</accession>
<dbReference type="AlphaFoldDB" id="A0A450Z7B7"/>
<dbReference type="EMBL" id="CAADFU010000214">
    <property type="protein sequence ID" value="VFK49685.1"/>
    <property type="molecule type" value="Genomic_DNA"/>
</dbReference>
<evidence type="ECO:0000313" key="2">
    <source>
        <dbReference type="EMBL" id="VFK49685.1"/>
    </source>
</evidence>
<gene>
    <name evidence="2" type="ORF">BECKSD772E_GA0070983_12143</name>
    <name evidence="1" type="ORF">BECKSD772F_GA0070984_12093</name>
</gene>
<reference evidence="2" key="1">
    <citation type="submission" date="2019-02" db="EMBL/GenBank/DDBJ databases">
        <authorList>
            <person name="Gruber-Vodicka R. H."/>
            <person name="Seah K. B. B."/>
        </authorList>
    </citation>
    <scope>NUCLEOTIDE SEQUENCE</scope>
    <source>
        <strain evidence="2">BECK_S1320</strain>
        <strain evidence="1">BECK_S1321</strain>
    </source>
</reference>
<name>A0A450Z7B7_9GAMM</name>
<protein>
    <submittedName>
        <fullName evidence="2">Uncharacterized protein</fullName>
    </submittedName>
</protein>
<dbReference type="EMBL" id="CAADFR010000209">
    <property type="protein sequence ID" value="VFK45100.1"/>
    <property type="molecule type" value="Genomic_DNA"/>
</dbReference>
<sequence>MITSSKSKNQDKISVKTTFYDPLKVKEGKSGRTYTTKHTKRKSRKEKKEKLSKSLDYKLQCIFYVIYCIWYATQHVAPSQTTLGACVGVNRDTCRSYLRKLVAMGKLPKWTFRWFDTCIYNLPHGKRSEIIAMFRHVKRPRGFIIPPWLYGIIAGHTTHEQLRALLKYAITHESFLKKGIRDNKYSQSKKKTDSKLLKSKFGSPDPKLVKLLLEKYDKSDLNSQRAEFLARNNERVLSLAMEDLDSYVLKFGKKIKSHFGFLLNRCKHHGPVIFKEIVNDKAKVRKQIESDIQGLINAVNEVESIPVVKSLNDILKLESHLDKQGDYNFMAECKETAKALKACQKQYVNFFEKGGKWKNQKPPVLVKTPLILLKRIKSYLTSIKSKVAFIGAEKQLNRQSDQETTEPTVLFLINRASPEKSKLKIFQKVKGIWSDKEFTFDRPDLETAVKDYFRASFRTLRFC</sequence>